<reference evidence="1 2" key="1">
    <citation type="journal article" date="2007" name="Proc. Natl. Acad. Sci. U.S.A.">
        <title>Genome sequencing and comparative analysis of Saccharomyces cerevisiae strain YJM789.</title>
        <authorList>
            <person name="Wei W."/>
            <person name="McCusker J.H."/>
            <person name="Hyman R.W."/>
            <person name="Jones T."/>
            <person name="Ning Y."/>
            <person name="Cao Z."/>
            <person name="Gu Z."/>
            <person name="Bruno D."/>
            <person name="Miranda M."/>
            <person name="Nguyen M."/>
            <person name="Wilhelmy J."/>
            <person name="Komp C."/>
            <person name="Tamse R."/>
            <person name="Wang X."/>
            <person name="Jia P."/>
            <person name="Luedi P."/>
            <person name="Oefner P.J."/>
            <person name="David L."/>
            <person name="Dietrich F.S."/>
            <person name="Li Y."/>
            <person name="Davis R.W."/>
            <person name="Steinmetz L.M."/>
        </authorList>
    </citation>
    <scope>NUCLEOTIDE SEQUENCE [LARGE SCALE GENOMIC DNA]</scope>
    <source>
        <strain evidence="1 2">YJM789</strain>
    </source>
</reference>
<proteinExistence type="predicted"/>
<dbReference type="HOGENOM" id="CLU_164897_1_0_1"/>
<evidence type="ECO:0000313" key="2">
    <source>
        <dbReference type="Proteomes" id="UP000007060"/>
    </source>
</evidence>
<dbReference type="AlphaFoldDB" id="A6ZYY2"/>
<dbReference type="Proteomes" id="UP000007060">
    <property type="component" value="Unassembled WGS sequence"/>
</dbReference>
<dbReference type="EMBL" id="AAFW02000145">
    <property type="protein sequence ID" value="EDN60712.1"/>
    <property type="molecule type" value="Genomic_DNA"/>
</dbReference>
<sequence length="114" mass="12744">MSNPFQNIGKNLLYISTAGIASIYVVKTIVKARRDAKFIPKARGNNGEVNEKNYYDNLAQVKPGFPIPKDGGDNIDCSEDHQLVRKSKYEGSGLSAVTRKRGDKLGFLDRRRNE</sequence>
<comment type="caution">
    <text evidence="1">The sequence shown here is derived from an EMBL/GenBank/DDBJ whole genome shotgun (WGS) entry which is preliminary data.</text>
</comment>
<dbReference type="OrthoDB" id="3999982at2759"/>
<evidence type="ECO:0000313" key="1">
    <source>
        <dbReference type="EMBL" id="EDN60712.1"/>
    </source>
</evidence>
<protein>
    <submittedName>
        <fullName evidence="1">Conserved protein</fullName>
    </submittedName>
</protein>
<gene>
    <name evidence="1" type="ORF">SCY_1270</name>
</gene>
<accession>A6ZYY2</accession>
<organism evidence="1 2">
    <name type="scientific">Saccharomyces cerevisiae (strain YJM789)</name>
    <name type="common">Baker's yeast</name>
    <dbReference type="NCBI Taxonomy" id="307796"/>
    <lineage>
        <taxon>Eukaryota</taxon>
        <taxon>Fungi</taxon>
        <taxon>Dikarya</taxon>
        <taxon>Ascomycota</taxon>
        <taxon>Saccharomycotina</taxon>
        <taxon>Saccharomycetes</taxon>
        <taxon>Saccharomycetales</taxon>
        <taxon>Saccharomycetaceae</taxon>
        <taxon>Saccharomyces</taxon>
    </lineage>
</organism>
<name>A6ZYY2_YEAS7</name>